<proteinExistence type="predicted"/>
<comment type="caution">
    <text evidence="1">The sequence shown here is derived from an EMBL/GenBank/DDBJ whole genome shotgun (WGS) entry which is preliminary data.</text>
</comment>
<gene>
    <name evidence="1" type="ORF">T05_9002</name>
</gene>
<sequence length="44" mass="5371">MFDHPVISAQWKHSTCAHWCEKDFELRYLSIFLPTREKKFSFPL</sequence>
<reference evidence="1 2" key="1">
    <citation type="submission" date="2015-01" db="EMBL/GenBank/DDBJ databases">
        <title>Evolution of Trichinella species and genotypes.</title>
        <authorList>
            <person name="Korhonen P.K."/>
            <person name="Edoardo P."/>
            <person name="Giuseppe L.R."/>
            <person name="Gasser R.B."/>
        </authorList>
    </citation>
    <scope>NUCLEOTIDE SEQUENCE [LARGE SCALE GENOMIC DNA]</scope>
    <source>
        <strain evidence="1">ISS417</strain>
    </source>
</reference>
<keyword evidence="2" id="KW-1185">Reference proteome</keyword>
<name>A0A0V0TFZ0_9BILA</name>
<dbReference type="AlphaFoldDB" id="A0A0V0TFZ0"/>
<protein>
    <submittedName>
        <fullName evidence="1">Uncharacterized protein</fullName>
    </submittedName>
</protein>
<dbReference type="EMBL" id="JYDJ01000290">
    <property type="protein sequence ID" value="KRX37893.1"/>
    <property type="molecule type" value="Genomic_DNA"/>
</dbReference>
<evidence type="ECO:0000313" key="2">
    <source>
        <dbReference type="Proteomes" id="UP000055048"/>
    </source>
</evidence>
<organism evidence="1 2">
    <name type="scientific">Trichinella murrelli</name>
    <dbReference type="NCBI Taxonomy" id="144512"/>
    <lineage>
        <taxon>Eukaryota</taxon>
        <taxon>Metazoa</taxon>
        <taxon>Ecdysozoa</taxon>
        <taxon>Nematoda</taxon>
        <taxon>Enoplea</taxon>
        <taxon>Dorylaimia</taxon>
        <taxon>Trichinellida</taxon>
        <taxon>Trichinellidae</taxon>
        <taxon>Trichinella</taxon>
    </lineage>
</organism>
<accession>A0A0V0TFZ0</accession>
<evidence type="ECO:0000313" key="1">
    <source>
        <dbReference type="EMBL" id="KRX37893.1"/>
    </source>
</evidence>
<dbReference type="Proteomes" id="UP000055048">
    <property type="component" value="Unassembled WGS sequence"/>
</dbReference>